<dbReference type="CDD" id="cd18787">
    <property type="entry name" value="SF2_C_DEAD"/>
    <property type="match status" value="1"/>
</dbReference>
<dbReference type="SUPFAM" id="SSF52540">
    <property type="entry name" value="P-loop containing nucleoside triphosphate hydrolases"/>
    <property type="match status" value="2"/>
</dbReference>
<dbReference type="PROSITE" id="PS51194">
    <property type="entry name" value="HELICASE_CTER"/>
    <property type="match status" value="1"/>
</dbReference>
<reference evidence="11 12" key="1">
    <citation type="submission" date="2020-02" db="EMBL/GenBank/DDBJ databases">
        <authorList>
            <person name="Ferguson B K."/>
        </authorList>
    </citation>
    <scope>NUCLEOTIDE SEQUENCE [LARGE SCALE GENOMIC DNA]</scope>
</reference>
<dbReference type="PANTHER" id="PTHR47959">
    <property type="entry name" value="ATP-DEPENDENT RNA HELICASE RHLE-RELATED"/>
    <property type="match status" value="1"/>
</dbReference>
<organism evidence="11 12">
    <name type="scientific">Trichogramma brassicae</name>
    <dbReference type="NCBI Taxonomy" id="86971"/>
    <lineage>
        <taxon>Eukaryota</taxon>
        <taxon>Metazoa</taxon>
        <taxon>Ecdysozoa</taxon>
        <taxon>Arthropoda</taxon>
        <taxon>Hexapoda</taxon>
        <taxon>Insecta</taxon>
        <taxon>Pterygota</taxon>
        <taxon>Neoptera</taxon>
        <taxon>Endopterygota</taxon>
        <taxon>Hymenoptera</taxon>
        <taxon>Apocrita</taxon>
        <taxon>Proctotrupomorpha</taxon>
        <taxon>Chalcidoidea</taxon>
        <taxon>Trichogrammatidae</taxon>
        <taxon>Trichogramma</taxon>
    </lineage>
</organism>
<gene>
    <name evidence="11" type="ORF">TBRA_LOCUS2063</name>
</gene>
<evidence type="ECO:0000256" key="4">
    <source>
        <dbReference type="ARBA" id="ARBA00022806"/>
    </source>
</evidence>
<feature type="short sequence motif" description="Q motif" evidence="6">
    <location>
        <begin position="97"/>
        <end position="125"/>
    </location>
</feature>
<dbReference type="SMART" id="SM00490">
    <property type="entry name" value="HELICc"/>
    <property type="match status" value="1"/>
</dbReference>
<dbReference type="GO" id="GO:0016787">
    <property type="term" value="F:hydrolase activity"/>
    <property type="evidence" value="ECO:0007669"/>
    <property type="project" value="UniProtKB-KW"/>
</dbReference>
<evidence type="ECO:0000259" key="10">
    <source>
        <dbReference type="PROSITE" id="PS51195"/>
    </source>
</evidence>
<keyword evidence="5" id="KW-0067">ATP-binding</keyword>
<evidence type="ECO:0000259" key="9">
    <source>
        <dbReference type="PROSITE" id="PS51194"/>
    </source>
</evidence>
<feature type="compositionally biased region" description="Acidic residues" evidence="7">
    <location>
        <begin position="473"/>
        <end position="486"/>
    </location>
</feature>
<keyword evidence="4" id="KW-0347">Helicase</keyword>
<feature type="domain" description="DEAD-box RNA helicase Q" evidence="10">
    <location>
        <begin position="97"/>
        <end position="125"/>
    </location>
</feature>
<dbReference type="PANTHER" id="PTHR47959:SF13">
    <property type="entry name" value="ATP-DEPENDENT RNA HELICASE RHLE"/>
    <property type="match status" value="1"/>
</dbReference>
<dbReference type="InterPro" id="IPR027417">
    <property type="entry name" value="P-loop_NTPase"/>
</dbReference>
<dbReference type="Pfam" id="PF00270">
    <property type="entry name" value="DEAD"/>
    <property type="match status" value="1"/>
</dbReference>
<evidence type="ECO:0000256" key="5">
    <source>
        <dbReference type="ARBA" id="ARBA00022840"/>
    </source>
</evidence>
<dbReference type="GO" id="GO:0003724">
    <property type="term" value="F:RNA helicase activity"/>
    <property type="evidence" value="ECO:0007669"/>
    <property type="project" value="UniProtKB-EC"/>
</dbReference>
<feature type="domain" description="Helicase C-terminal" evidence="9">
    <location>
        <begin position="308"/>
        <end position="455"/>
    </location>
</feature>
<evidence type="ECO:0000259" key="8">
    <source>
        <dbReference type="PROSITE" id="PS51192"/>
    </source>
</evidence>
<evidence type="ECO:0000256" key="3">
    <source>
        <dbReference type="ARBA" id="ARBA00022801"/>
    </source>
</evidence>
<evidence type="ECO:0000256" key="7">
    <source>
        <dbReference type="SAM" id="MobiDB-lite"/>
    </source>
</evidence>
<dbReference type="Proteomes" id="UP000479190">
    <property type="component" value="Unassembled WGS sequence"/>
</dbReference>
<feature type="domain" description="Helicase ATP-binding" evidence="8">
    <location>
        <begin position="128"/>
        <end position="309"/>
    </location>
</feature>
<dbReference type="GO" id="GO:0005524">
    <property type="term" value="F:ATP binding"/>
    <property type="evidence" value="ECO:0007669"/>
    <property type="project" value="UniProtKB-KW"/>
</dbReference>
<dbReference type="GO" id="GO:0005829">
    <property type="term" value="C:cytosol"/>
    <property type="evidence" value="ECO:0007669"/>
    <property type="project" value="TreeGrafter"/>
</dbReference>
<dbReference type="GO" id="GO:0003676">
    <property type="term" value="F:nucleic acid binding"/>
    <property type="evidence" value="ECO:0007669"/>
    <property type="project" value="InterPro"/>
</dbReference>
<feature type="region of interest" description="Disordered" evidence="7">
    <location>
        <begin position="472"/>
        <end position="493"/>
    </location>
</feature>
<evidence type="ECO:0000256" key="2">
    <source>
        <dbReference type="ARBA" id="ARBA00022741"/>
    </source>
</evidence>
<keyword evidence="2" id="KW-0547">Nucleotide-binding</keyword>
<dbReference type="PROSITE" id="PS51192">
    <property type="entry name" value="HELICASE_ATP_BIND_1"/>
    <property type="match status" value="1"/>
</dbReference>
<dbReference type="OrthoDB" id="10256233at2759"/>
<evidence type="ECO:0000313" key="11">
    <source>
        <dbReference type="EMBL" id="CAB0030047.1"/>
    </source>
</evidence>
<evidence type="ECO:0000313" key="12">
    <source>
        <dbReference type="Proteomes" id="UP000479190"/>
    </source>
</evidence>
<dbReference type="SMART" id="SM00487">
    <property type="entry name" value="DEXDc"/>
    <property type="match status" value="1"/>
</dbReference>
<dbReference type="InterPro" id="IPR014014">
    <property type="entry name" value="RNA_helicase_DEAD_Q_motif"/>
</dbReference>
<evidence type="ECO:0000256" key="1">
    <source>
        <dbReference type="ARBA" id="ARBA00012552"/>
    </source>
</evidence>
<name>A0A6H5HZ07_9HYME</name>
<dbReference type="InterPro" id="IPR001650">
    <property type="entry name" value="Helicase_C-like"/>
</dbReference>
<dbReference type="EC" id="3.6.4.13" evidence="1"/>
<dbReference type="EMBL" id="CADCXV010000413">
    <property type="protein sequence ID" value="CAB0030047.1"/>
    <property type="molecule type" value="Genomic_DNA"/>
</dbReference>
<evidence type="ECO:0000256" key="6">
    <source>
        <dbReference type="PROSITE-ProRule" id="PRU00552"/>
    </source>
</evidence>
<accession>A0A6H5HZ07</accession>
<dbReference type="InterPro" id="IPR050079">
    <property type="entry name" value="DEAD_box_RNA_helicase"/>
</dbReference>
<dbReference type="InterPro" id="IPR011545">
    <property type="entry name" value="DEAD/DEAH_box_helicase_dom"/>
</dbReference>
<protein>
    <recommendedName>
        <fullName evidence="1">RNA helicase</fullName>
        <ecNumber evidence="1">3.6.4.13</ecNumber>
    </recommendedName>
</protein>
<keyword evidence="3" id="KW-0378">Hydrolase</keyword>
<dbReference type="PROSITE" id="PS51195">
    <property type="entry name" value="Q_MOTIF"/>
    <property type="match status" value="1"/>
</dbReference>
<dbReference type="InterPro" id="IPR014001">
    <property type="entry name" value="Helicase_ATP-bd"/>
</dbReference>
<dbReference type="Pfam" id="PF00271">
    <property type="entry name" value="Helicase_C"/>
    <property type="match status" value="1"/>
</dbReference>
<keyword evidence="12" id="KW-1185">Reference proteome</keyword>
<proteinExistence type="predicted"/>
<dbReference type="Gene3D" id="3.40.50.300">
    <property type="entry name" value="P-loop containing nucleotide triphosphate hydrolases"/>
    <property type="match status" value="2"/>
</dbReference>
<sequence>MVLFMLVQRSVQIYDHERKIDPADQDDNDALDKPKAKRKLIIKSRRPEFNFYEGDVYPKFETIPLVTRGWHHRDSRGDHFTIYPMTNQNEETVQTKFNFSDLELNQTVLKNLEEQNKVHPTLIQKKGIPKILRGESVVMTAETGSGKTYAYLIPLIQQLLDWKPYNENNFNKPLGLILTPSRELTQQISKVARQLCKGLDIKIGTLVGGHLKQRISNPHIGEVDLLIATSGVLDRLVATRIYKLDNVRHVVVDEADTLLDSTFIDETCRILKKINTDTLTRVVTGNQHQINVPQKFLRVGKSDKPMMLLKHLKSKIKNKTPIIIFCNNTATCDFTKIFLKQFNVDSVNLHGKMPLEVRKGRFLKFQNGEVNILTTTDAGSRGLDTIYAKEIINFDFPLITAEYIHRCGRLGRIGSPMECRVLNFISGGLEIVMSAKIEFAVRKMHPIPMVDLIHDGKSEGGEFLKHTTTVEGNDYDEDDIESEENSESFVVPH</sequence>
<dbReference type="AlphaFoldDB" id="A0A6H5HZ07"/>